<comment type="caution">
    <text evidence="14">The sequence shown here is derived from an EMBL/GenBank/DDBJ whole genome shotgun (WGS) entry which is preliminary data.</text>
</comment>
<feature type="domain" description="Ig-like" evidence="13">
    <location>
        <begin position="103"/>
        <end position="191"/>
    </location>
</feature>
<evidence type="ECO:0000256" key="6">
    <source>
        <dbReference type="ARBA" id="ARBA00023130"/>
    </source>
</evidence>
<comment type="similarity">
    <text evidence="2">Belongs to the MHC class II family.</text>
</comment>
<evidence type="ECO:0000259" key="13">
    <source>
        <dbReference type="PROSITE" id="PS50835"/>
    </source>
</evidence>
<keyword evidence="3" id="KW-0812">Transmembrane</keyword>
<evidence type="ECO:0000256" key="12">
    <source>
        <dbReference type="SAM" id="SignalP"/>
    </source>
</evidence>
<dbReference type="SUPFAM" id="SSF54452">
    <property type="entry name" value="MHC antigen-recognition domain"/>
    <property type="match status" value="1"/>
</dbReference>
<dbReference type="InterPro" id="IPR014745">
    <property type="entry name" value="MHC_II_a/b_N"/>
</dbReference>
<dbReference type="InterPro" id="IPR013783">
    <property type="entry name" value="Ig-like_fold"/>
</dbReference>
<evidence type="ECO:0000256" key="11">
    <source>
        <dbReference type="ARBA" id="ARBA00023319"/>
    </source>
</evidence>
<protein>
    <recommendedName>
        <fullName evidence="13">Ig-like domain-containing protein</fullName>
    </recommendedName>
</protein>
<dbReference type="InterPro" id="IPR003006">
    <property type="entry name" value="Ig/MHC_CS"/>
</dbReference>
<sequence>MSAINCAVLVLFGTFTSVHAMHQLCHNVACFDTGVTQITVTFDDDEMLYVDFNNKNVVWDSRLPSHLHSIYGFNYSTNFKYQCKFHLARWKEDSSVRAIPVAPEVLIYPTEHVVDRTNNTLICFVRNFFPPIIKIKWTKNDDVVASDNPFEKMIPDSDGTFQVFSTLSFVPENGDIYSCIVEHETLKQPVSLPPVERTSSPQSTAQFAPLWESLHSL</sequence>
<organism evidence="14 15">
    <name type="scientific">Mugilogobius chulae</name>
    <name type="common">yellowstripe goby</name>
    <dbReference type="NCBI Taxonomy" id="88201"/>
    <lineage>
        <taxon>Eukaryota</taxon>
        <taxon>Metazoa</taxon>
        <taxon>Chordata</taxon>
        <taxon>Craniata</taxon>
        <taxon>Vertebrata</taxon>
        <taxon>Euteleostomi</taxon>
        <taxon>Actinopterygii</taxon>
        <taxon>Neopterygii</taxon>
        <taxon>Teleostei</taxon>
        <taxon>Neoteleostei</taxon>
        <taxon>Acanthomorphata</taxon>
        <taxon>Gobiaria</taxon>
        <taxon>Gobiiformes</taxon>
        <taxon>Gobioidei</taxon>
        <taxon>Gobiidae</taxon>
        <taxon>Gobionellinae</taxon>
        <taxon>Mugilogobius</taxon>
    </lineage>
</organism>
<comment type="subcellular location">
    <subcellularLocation>
        <location evidence="1">Membrane</location>
        <topology evidence="1">Single-pass type I membrane protein</topology>
    </subcellularLocation>
</comment>
<keyword evidence="8" id="KW-1015">Disulfide bond</keyword>
<keyword evidence="12" id="KW-0732">Signal</keyword>
<evidence type="ECO:0000256" key="1">
    <source>
        <dbReference type="ARBA" id="ARBA00004479"/>
    </source>
</evidence>
<dbReference type="EMBL" id="JBBPFD010000002">
    <property type="protein sequence ID" value="KAK7940290.1"/>
    <property type="molecule type" value="Genomic_DNA"/>
</dbReference>
<dbReference type="Gene3D" id="3.10.320.10">
    <property type="entry name" value="Class II Histocompatibility Antigen, M Beta Chain, Chain B, domain 1"/>
    <property type="match status" value="1"/>
</dbReference>
<dbReference type="SMART" id="SM00407">
    <property type="entry name" value="IGc1"/>
    <property type="match status" value="1"/>
</dbReference>
<keyword evidence="11" id="KW-0393">Immunoglobulin domain</keyword>
<dbReference type="InterPro" id="IPR007110">
    <property type="entry name" value="Ig-like_dom"/>
</dbReference>
<dbReference type="PANTHER" id="PTHR19944">
    <property type="entry name" value="MHC CLASS II-RELATED"/>
    <property type="match status" value="1"/>
</dbReference>
<evidence type="ECO:0000313" key="14">
    <source>
        <dbReference type="EMBL" id="KAK7940290.1"/>
    </source>
</evidence>
<evidence type="ECO:0000256" key="4">
    <source>
        <dbReference type="ARBA" id="ARBA00022859"/>
    </source>
</evidence>
<dbReference type="InterPro" id="IPR011162">
    <property type="entry name" value="MHC_I/II-like_Ag-recog"/>
</dbReference>
<evidence type="ECO:0000256" key="10">
    <source>
        <dbReference type="ARBA" id="ARBA00023182"/>
    </source>
</evidence>
<proteinExistence type="inferred from homology"/>
<feature type="signal peptide" evidence="12">
    <location>
        <begin position="1"/>
        <end position="20"/>
    </location>
</feature>
<gene>
    <name evidence="14" type="ORF">WMY93_003616</name>
</gene>
<dbReference type="SUPFAM" id="SSF48726">
    <property type="entry name" value="Immunoglobulin"/>
    <property type="match status" value="1"/>
</dbReference>
<dbReference type="PROSITE" id="PS00290">
    <property type="entry name" value="IG_MHC"/>
    <property type="match status" value="1"/>
</dbReference>
<evidence type="ECO:0000256" key="9">
    <source>
        <dbReference type="ARBA" id="ARBA00023180"/>
    </source>
</evidence>
<keyword evidence="6" id="KW-1064">Adaptive immunity</keyword>
<keyword evidence="15" id="KW-1185">Reference proteome</keyword>
<evidence type="ECO:0000256" key="3">
    <source>
        <dbReference type="ARBA" id="ARBA00022692"/>
    </source>
</evidence>
<keyword evidence="4" id="KW-0391">Immunity</keyword>
<dbReference type="Pfam" id="PF00993">
    <property type="entry name" value="MHC_II_alpha"/>
    <property type="match status" value="1"/>
</dbReference>
<dbReference type="AlphaFoldDB" id="A0AAW0PYQ8"/>
<evidence type="ECO:0000256" key="2">
    <source>
        <dbReference type="ARBA" id="ARBA00007394"/>
    </source>
</evidence>
<dbReference type="Proteomes" id="UP001460270">
    <property type="component" value="Unassembled WGS sequence"/>
</dbReference>
<dbReference type="PANTHER" id="PTHR19944:SF105">
    <property type="entry name" value="RLA CLASS II HISTOCOMPATIBILITY ANTIGEN, DP ALPHA-1 CHAIN"/>
    <property type="match status" value="1"/>
</dbReference>
<evidence type="ECO:0000256" key="7">
    <source>
        <dbReference type="ARBA" id="ARBA00023136"/>
    </source>
</evidence>
<evidence type="ECO:0000313" key="15">
    <source>
        <dbReference type="Proteomes" id="UP001460270"/>
    </source>
</evidence>
<dbReference type="GO" id="GO:0002504">
    <property type="term" value="P:antigen processing and presentation of peptide or polysaccharide antigen via MHC class II"/>
    <property type="evidence" value="ECO:0007669"/>
    <property type="project" value="UniProtKB-KW"/>
</dbReference>
<dbReference type="GO" id="GO:0042613">
    <property type="term" value="C:MHC class II protein complex"/>
    <property type="evidence" value="ECO:0007669"/>
    <property type="project" value="UniProtKB-KW"/>
</dbReference>
<evidence type="ECO:0000256" key="5">
    <source>
        <dbReference type="ARBA" id="ARBA00022989"/>
    </source>
</evidence>
<reference evidence="15" key="1">
    <citation type="submission" date="2024-04" db="EMBL/GenBank/DDBJ databases">
        <title>Salinicola lusitanus LLJ914,a marine bacterium isolated from the Okinawa Trough.</title>
        <authorList>
            <person name="Li J."/>
        </authorList>
    </citation>
    <scope>NUCLEOTIDE SEQUENCE [LARGE SCALE GENOMIC DNA]</scope>
</reference>
<keyword evidence="5" id="KW-1133">Transmembrane helix</keyword>
<evidence type="ECO:0000256" key="8">
    <source>
        <dbReference type="ARBA" id="ARBA00023157"/>
    </source>
</evidence>
<dbReference type="Pfam" id="PF07654">
    <property type="entry name" value="C1-set"/>
    <property type="match status" value="1"/>
</dbReference>
<keyword evidence="7" id="KW-0472">Membrane</keyword>
<accession>A0AAW0PYQ8</accession>
<dbReference type="PROSITE" id="PS50835">
    <property type="entry name" value="IG_LIKE"/>
    <property type="match status" value="1"/>
</dbReference>
<feature type="chain" id="PRO_5043530569" description="Ig-like domain-containing protein" evidence="12">
    <location>
        <begin position="21"/>
        <end position="217"/>
    </location>
</feature>
<keyword evidence="9" id="KW-0325">Glycoprotein</keyword>
<dbReference type="InterPro" id="IPR003597">
    <property type="entry name" value="Ig_C1-set"/>
</dbReference>
<dbReference type="Gene3D" id="2.60.40.10">
    <property type="entry name" value="Immunoglobulins"/>
    <property type="match status" value="1"/>
</dbReference>
<keyword evidence="10" id="KW-0491">MHC II</keyword>
<dbReference type="InterPro" id="IPR001003">
    <property type="entry name" value="MHC_II_a_N"/>
</dbReference>
<dbReference type="GO" id="GO:0002250">
    <property type="term" value="P:adaptive immune response"/>
    <property type="evidence" value="ECO:0007669"/>
    <property type="project" value="UniProtKB-KW"/>
</dbReference>
<dbReference type="InterPro" id="IPR036179">
    <property type="entry name" value="Ig-like_dom_sf"/>
</dbReference>
<name>A0AAW0PYQ8_9GOBI</name>
<dbReference type="InterPro" id="IPR050160">
    <property type="entry name" value="MHC/Immunoglobulin"/>
</dbReference>